<sequence length="95" mass="10807">MSAEILSSVRTQFVQKVSEPVLNQLLDFLLQQDVINQGEMESKRAKTRADRARAVIDMVRGKGTEANSVEQFSRVLRDYFNSLIFEGGNDQPQLF</sequence>
<dbReference type="Ensembl" id="ENSMAMT00000037716.1">
    <property type="protein sequence ID" value="ENSMAMP00000064286.1"/>
    <property type="gene ID" value="ENSMAMG00000025531.1"/>
</dbReference>
<keyword evidence="3" id="KW-1185">Reference proteome</keyword>
<reference evidence="2" key="1">
    <citation type="submission" date="2025-08" db="UniProtKB">
        <authorList>
            <consortium name="Ensembl"/>
        </authorList>
    </citation>
    <scope>IDENTIFICATION</scope>
</reference>
<dbReference type="AlphaFoldDB" id="A0A7N8YE76"/>
<dbReference type="PROSITE" id="PS50209">
    <property type="entry name" value="CARD"/>
    <property type="match status" value="1"/>
</dbReference>
<dbReference type="Pfam" id="PF00619">
    <property type="entry name" value="CARD"/>
    <property type="match status" value="1"/>
</dbReference>
<feature type="domain" description="CARD" evidence="1">
    <location>
        <begin position="1"/>
        <end position="66"/>
    </location>
</feature>
<dbReference type="SUPFAM" id="SSF47986">
    <property type="entry name" value="DEATH domain"/>
    <property type="match status" value="1"/>
</dbReference>
<dbReference type="Gene3D" id="1.10.533.10">
    <property type="entry name" value="Death Domain, Fas"/>
    <property type="match status" value="1"/>
</dbReference>
<evidence type="ECO:0000313" key="3">
    <source>
        <dbReference type="Proteomes" id="UP000261640"/>
    </source>
</evidence>
<dbReference type="InterPro" id="IPR011029">
    <property type="entry name" value="DEATH-like_dom_sf"/>
</dbReference>
<evidence type="ECO:0000259" key="1">
    <source>
        <dbReference type="PROSITE" id="PS50209"/>
    </source>
</evidence>
<dbReference type="GO" id="GO:0042981">
    <property type="term" value="P:regulation of apoptotic process"/>
    <property type="evidence" value="ECO:0007669"/>
    <property type="project" value="InterPro"/>
</dbReference>
<dbReference type="Proteomes" id="UP000261640">
    <property type="component" value="Unplaced"/>
</dbReference>
<dbReference type="GeneTree" id="ENSGT00940000176951"/>
<protein>
    <recommendedName>
        <fullName evidence="1">CARD domain-containing protein</fullName>
    </recommendedName>
</protein>
<evidence type="ECO:0000313" key="2">
    <source>
        <dbReference type="Ensembl" id="ENSMAMP00000064286.1"/>
    </source>
</evidence>
<dbReference type="InParanoid" id="A0A7N8YE76"/>
<accession>A0A7N8YE76</accession>
<reference evidence="2" key="2">
    <citation type="submission" date="2025-09" db="UniProtKB">
        <authorList>
            <consortium name="Ensembl"/>
        </authorList>
    </citation>
    <scope>IDENTIFICATION</scope>
</reference>
<name>A0A7N8YE76_9TELE</name>
<dbReference type="InterPro" id="IPR001315">
    <property type="entry name" value="CARD"/>
</dbReference>
<proteinExistence type="predicted"/>
<organism evidence="2 3">
    <name type="scientific">Mastacembelus armatus</name>
    <name type="common">zig-zag eel</name>
    <dbReference type="NCBI Taxonomy" id="205130"/>
    <lineage>
        <taxon>Eukaryota</taxon>
        <taxon>Metazoa</taxon>
        <taxon>Chordata</taxon>
        <taxon>Craniata</taxon>
        <taxon>Vertebrata</taxon>
        <taxon>Euteleostomi</taxon>
        <taxon>Actinopterygii</taxon>
        <taxon>Neopterygii</taxon>
        <taxon>Teleostei</taxon>
        <taxon>Neoteleostei</taxon>
        <taxon>Acanthomorphata</taxon>
        <taxon>Anabantaria</taxon>
        <taxon>Synbranchiformes</taxon>
        <taxon>Mastacembelidae</taxon>
        <taxon>Mastacembelus</taxon>
    </lineage>
</organism>